<keyword evidence="5" id="KW-0378">Hydrolase</keyword>
<reference evidence="5 6" key="1">
    <citation type="submission" date="2016-03" db="EMBL/GenBank/DDBJ databases">
        <authorList>
            <person name="Ploux O."/>
        </authorList>
    </citation>
    <scope>NUCLEOTIDE SEQUENCE [LARGE SCALE GENOMIC DNA]</scope>
    <source>
        <strain evidence="5 6">R0</strain>
    </source>
</reference>
<dbReference type="InterPro" id="IPR007863">
    <property type="entry name" value="Peptidase_M16_C"/>
</dbReference>
<dbReference type="AlphaFoldDB" id="A0A150WEZ7"/>
<feature type="signal peptide" evidence="2">
    <location>
        <begin position="1"/>
        <end position="19"/>
    </location>
</feature>
<feature type="domain" description="Peptidase M16 C-terminal" evidence="4">
    <location>
        <begin position="228"/>
        <end position="401"/>
    </location>
</feature>
<evidence type="ECO:0000313" key="6">
    <source>
        <dbReference type="Proteomes" id="UP000075320"/>
    </source>
</evidence>
<dbReference type="EMBL" id="LUKE01000006">
    <property type="protein sequence ID" value="KYG61552.1"/>
    <property type="molecule type" value="Genomic_DNA"/>
</dbReference>
<dbReference type="GO" id="GO:0046872">
    <property type="term" value="F:metal ion binding"/>
    <property type="evidence" value="ECO:0007669"/>
    <property type="project" value="InterPro"/>
</dbReference>
<evidence type="ECO:0000256" key="1">
    <source>
        <dbReference type="ARBA" id="ARBA00007261"/>
    </source>
</evidence>
<dbReference type="RefSeq" id="WP_061836634.1">
    <property type="nucleotide sequence ID" value="NZ_LUKE01000006.1"/>
</dbReference>
<dbReference type="PANTHER" id="PTHR11851">
    <property type="entry name" value="METALLOPROTEASE"/>
    <property type="match status" value="1"/>
</dbReference>
<dbReference type="GO" id="GO:0008233">
    <property type="term" value="F:peptidase activity"/>
    <property type="evidence" value="ECO:0007669"/>
    <property type="project" value="UniProtKB-KW"/>
</dbReference>
<comment type="caution">
    <text evidence="5">The sequence shown here is derived from an EMBL/GenBank/DDBJ whole genome shotgun (WGS) entry which is preliminary data.</text>
</comment>
<evidence type="ECO:0000313" key="5">
    <source>
        <dbReference type="EMBL" id="KYG61552.1"/>
    </source>
</evidence>
<gene>
    <name evidence="5" type="ORF">AZI86_17760</name>
</gene>
<proteinExistence type="inferred from homology"/>
<evidence type="ECO:0000259" key="3">
    <source>
        <dbReference type="Pfam" id="PF00675"/>
    </source>
</evidence>
<protein>
    <submittedName>
        <fullName evidence="5">Protease</fullName>
    </submittedName>
</protein>
<dbReference type="SUPFAM" id="SSF63411">
    <property type="entry name" value="LuxS/MPP-like metallohydrolase"/>
    <property type="match status" value="2"/>
</dbReference>
<dbReference type="Pfam" id="PF00675">
    <property type="entry name" value="Peptidase_M16"/>
    <property type="match status" value="1"/>
</dbReference>
<evidence type="ECO:0000256" key="2">
    <source>
        <dbReference type="SAM" id="SignalP"/>
    </source>
</evidence>
<dbReference type="Gene3D" id="3.30.830.10">
    <property type="entry name" value="Metalloenzyme, LuxS/M16 peptidase-like"/>
    <property type="match status" value="2"/>
</dbReference>
<keyword evidence="6" id="KW-1185">Reference proteome</keyword>
<dbReference type="Proteomes" id="UP000075320">
    <property type="component" value="Unassembled WGS sequence"/>
</dbReference>
<keyword evidence="2" id="KW-0732">Signal</keyword>
<evidence type="ECO:0000259" key="4">
    <source>
        <dbReference type="Pfam" id="PF05193"/>
    </source>
</evidence>
<accession>A0A150WEZ7</accession>
<dbReference type="PANTHER" id="PTHR11851:SF49">
    <property type="entry name" value="MITOCHONDRIAL-PROCESSING PEPTIDASE SUBUNIT ALPHA"/>
    <property type="match status" value="1"/>
</dbReference>
<organism evidence="5 6">
    <name type="scientific">Bdellovibrio bacteriovorus</name>
    <dbReference type="NCBI Taxonomy" id="959"/>
    <lineage>
        <taxon>Bacteria</taxon>
        <taxon>Pseudomonadati</taxon>
        <taxon>Bdellovibrionota</taxon>
        <taxon>Bdellovibrionia</taxon>
        <taxon>Bdellovibrionales</taxon>
        <taxon>Pseudobdellovibrionaceae</taxon>
        <taxon>Bdellovibrio</taxon>
    </lineage>
</organism>
<dbReference type="GO" id="GO:0006508">
    <property type="term" value="P:proteolysis"/>
    <property type="evidence" value="ECO:0007669"/>
    <property type="project" value="UniProtKB-KW"/>
</dbReference>
<dbReference type="OrthoDB" id="5288619at2"/>
<feature type="chain" id="PRO_5007572851" evidence="2">
    <location>
        <begin position="20"/>
        <end position="475"/>
    </location>
</feature>
<sequence length="475" mass="53564">MNRVFVLILGLLLSVSAHAVDPVPAPANPSSPAAAQPGATDIIGTIKNWTNTAELKIDLPVTKFTLANGLTVLLLEDHTVPMVSYHTWYRVGSRDEKLGTTGAAHMLEHMMFKGAKKYDGKAFDRIFHENGITNNAFTTNDYTGFYENLPSSKLELVMDMEVDRMSSLALSPEDLKSEKEVVKEERRWRVDNNPMGLVREVMMGTIFKTHPYKWPVIGYMKDIEAYDVEKLRYFYNTFYVPNNAVLVVVGDFKTAKVKSLIEKYYGSLPAKPLPERKYDAEPEQKIQRNTIVRKDVQNKSFVVSFQSPKQGHADMYALDLAASILGAGTSSRLHKRLVYQKQIATSAYAYNYAMIDSGILGVGVNVKPGLDTQESLEIVYNEIWKLRNQLVTPQELEKAKTLVMKDMVDSLKTMDGKARSLAVNEIVTGSYQSLFTDLEKYQAVTAEDIKRVMNAYTQQTQRSIVTLQPKEKKEQ</sequence>
<dbReference type="InterPro" id="IPR011249">
    <property type="entry name" value="Metalloenz_LuxS/M16"/>
</dbReference>
<dbReference type="Pfam" id="PF05193">
    <property type="entry name" value="Peptidase_M16_C"/>
    <property type="match status" value="1"/>
</dbReference>
<dbReference type="InterPro" id="IPR011765">
    <property type="entry name" value="Pept_M16_N"/>
</dbReference>
<keyword evidence="5" id="KW-0645">Protease</keyword>
<comment type="similarity">
    <text evidence="1">Belongs to the peptidase M16 family.</text>
</comment>
<dbReference type="InterPro" id="IPR050361">
    <property type="entry name" value="MPP/UQCRC_Complex"/>
</dbReference>
<name>A0A150WEZ7_BDEBC</name>
<feature type="domain" description="Peptidase M16 N-terminal" evidence="3">
    <location>
        <begin position="72"/>
        <end position="217"/>
    </location>
</feature>